<dbReference type="EMBL" id="JBHSKP010000001">
    <property type="protein sequence ID" value="MFC5150162.1"/>
    <property type="molecule type" value="Genomic_DNA"/>
</dbReference>
<evidence type="ECO:0000313" key="3">
    <source>
        <dbReference type="Proteomes" id="UP001596160"/>
    </source>
</evidence>
<evidence type="ECO:0000259" key="1">
    <source>
        <dbReference type="Pfam" id="PF14028"/>
    </source>
</evidence>
<evidence type="ECO:0000313" key="2">
    <source>
        <dbReference type="EMBL" id="MFC5150162.1"/>
    </source>
</evidence>
<dbReference type="NCBIfam" id="TIGR03891">
    <property type="entry name" value="thiopep_ocin"/>
    <property type="match status" value="1"/>
</dbReference>
<feature type="domain" description="Thiopeptide-type bacteriocin biosynthesis" evidence="1">
    <location>
        <begin position="65"/>
        <end position="322"/>
    </location>
</feature>
<dbReference type="Proteomes" id="UP001596160">
    <property type="component" value="Unassembled WGS sequence"/>
</dbReference>
<gene>
    <name evidence="2" type="ORF">ACFPRH_00275</name>
</gene>
<protein>
    <submittedName>
        <fullName evidence="2">Thiopeptide-type bacteriocin biosynthesis protein</fullName>
    </submittedName>
</protein>
<name>A0ABW0A8Q8_9ACTN</name>
<dbReference type="Pfam" id="PF14028">
    <property type="entry name" value="Lant_dehydr_C"/>
    <property type="match status" value="1"/>
</dbReference>
<accession>A0ABW0A8Q8</accession>
<dbReference type="RefSeq" id="WP_344472736.1">
    <property type="nucleotide sequence ID" value="NZ_BAAASB010000002.1"/>
</dbReference>
<dbReference type="InterPro" id="IPR023809">
    <property type="entry name" value="Thiopep_bacteriocin_synth_dom"/>
</dbReference>
<organism evidence="2 3">
    <name type="scientific">Streptomyces amakusaensis</name>
    <dbReference type="NCBI Taxonomy" id="67271"/>
    <lineage>
        <taxon>Bacteria</taxon>
        <taxon>Bacillati</taxon>
        <taxon>Actinomycetota</taxon>
        <taxon>Actinomycetes</taxon>
        <taxon>Kitasatosporales</taxon>
        <taxon>Streptomycetaceae</taxon>
        <taxon>Streptomyces</taxon>
    </lineage>
</organism>
<comment type="caution">
    <text evidence="2">The sequence shown here is derived from an EMBL/GenBank/DDBJ whole genome shotgun (WGS) entry which is preliminary data.</text>
</comment>
<reference evidence="3" key="1">
    <citation type="journal article" date="2019" name="Int. J. Syst. Evol. Microbiol.">
        <title>The Global Catalogue of Microorganisms (GCM) 10K type strain sequencing project: providing services to taxonomists for standard genome sequencing and annotation.</title>
        <authorList>
            <consortium name="The Broad Institute Genomics Platform"/>
            <consortium name="The Broad Institute Genome Sequencing Center for Infectious Disease"/>
            <person name="Wu L."/>
            <person name="Ma J."/>
        </authorList>
    </citation>
    <scope>NUCLEOTIDE SEQUENCE [LARGE SCALE GENOMIC DNA]</scope>
    <source>
        <strain evidence="3">PCU 266</strain>
    </source>
</reference>
<sequence>MPSDRLTRTDPSQAAEAVLDVLAGTELSEAARKAEMEPSDLTDAVELFWHAGTEALRSSSTDSEWWQVNLHFTEWRMAESYFLATIMPLLRDAEAAGDIEGWWYTRKHPCWRLRIRLTSTKPTARAALTDGFDWLTAPAQGFLERWWTAIYEPETTAFGGPAGMTAAHRLFVADSREIPRIDDRHDIPLGRRELSVLLCTLMMRAAGLEWYEQADVWHRVITDEHRTPVNLMSPEKLEVITADIGTLLRADHDTLLHPGGPLEPVKEWAAAFRETGRSLADAVRLGTLDRGLRRILSLHVIFHWNRMGLTMHSQGVLALTARTVILGQSQDSSQPPKTSSGE</sequence>
<proteinExistence type="predicted"/>
<keyword evidence="3" id="KW-1185">Reference proteome</keyword>